<feature type="chain" id="PRO_5045095553" description="Copper amine oxidase-like N-terminal domain-containing protein" evidence="1">
    <location>
        <begin position="29"/>
        <end position="397"/>
    </location>
</feature>
<evidence type="ECO:0008006" key="4">
    <source>
        <dbReference type="Google" id="ProtNLM"/>
    </source>
</evidence>
<dbReference type="Proteomes" id="UP001185028">
    <property type="component" value="Unassembled WGS sequence"/>
</dbReference>
<comment type="caution">
    <text evidence="2">The sequence shown here is derived from an EMBL/GenBank/DDBJ whole genome shotgun (WGS) entry which is preliminary data.</text>
</comment>
<keyword evidence="3" id="KW-1185">Reference proteome</keyword>
<keyword evidence="1" id="KW-0732">Signal</keyword>
<reference evidence="2 3" key="1">
    <citation type="submission" date="2023-07" db="EMBL/GenBank/DDBJ databases">
        <title>Genomic Encyclopedia of Type Strains, Phase IV (KMG-IV): sequencing the most valuable type-strain genomes for metagenomic binning, comparative biology and taxonomic classification.</title>
        <authorList>
            <person name="Goeker M."/>
        </authorList>
    </citation>
    <scope>NUCLEOTIDE SEQUENCE [LARGE SCALE GENOMIC DNA]</scope>
    <source>
        <strain evidence="2 3">DSM 22170</strain>
    </source>
</reference>
<evidence type="ECO:0000313" key="2">
    <source>
        <dbReference type="EMBL" id="MDR6243696.1"/>
    </source>
</evidence>
<evidence type="ECO:0000256" key="1">
    <source>
        <dbReference type="SAM" id="SignalP"/>
    </source>
</evidence>
<accession>A0ABU1IWV6</accession>
<proteinExistence type="predicted"/>
<organism evidence="2 3">
    <name type="scientific">Paenibacillus hunanensis</name>
    <dbReference type="NCBI Taxonomy" id="539262"/>
    <lineage>
        <taxon>Bacteria</taxon>
        <taxon>Bacillati</taxon>
        <taxon>Bacillota</taxon>
        <taxon>Bacilli</taxon>
        <taxon>Bacillales</taxon>
        <taxon>Paenibacillaceae</taxon>
        <taxon>Paenibacillus</taxon>
    </lineage>
</organism>
<evidence type="ECO:0000313" key="3">
    <source>
        <dbReference type="Proteomes" id="UP001185028"/>
    </source>
</evidence>
<name>A0ABU1IWV6_9BACL</name>
<gene>
    <name evidence="2" type="ORF">JOC58_001589</name>
</gene>
<protein>
    <recommendedName>
        <fullName evidence="4">Copper amine oxidase-like N-terminal domain-containing protein</fullName>
    </recommendedName>
</protein>
<dbReference type="EMBL" id="JAVDQH010000005">
    <property type="protein sequence ID" value="MDR6243696.1"/>
    <property type="molecule type" value="Genomic_DNA"/>
</dbReference>
<feature type="signal peptide" evidence="1">
    <location>
        <begin position="1"/>
        <end position="28"/>
    </location>
</feature>
<sequence length="397" mass="44104">MVYKKSCASLLLASALFVSPLAIPGAYAAPTSDYHYEIHVAGQPSTYVQQDSVYMKNGTLYVQLNSLADRYWIQASFDSTGKRAGFNGWLKKIGVRDGSKKAIVDGKVVMMPKPAYFKKEKDSKQPGVYVPFQFAIEALGGTYTGYNAQTKAVTAKNLQEPHFIYTTHHGMMYGADKNDGAVYKWDGKSKPVQIFSLNHNLDAAGIDVETTPGGLLLITIGNSYGEPHLNSEVYQFLYKNGALIRQNHADYSPGNTDLMDRYKGKIMMNDSHILRFIEDGSGDVVQTIDLTKLGNKGVDQQYSIEAMDDDMLLLRNANDFELSIANIHTGHSALLYKQVLSANEQKVVEESLPDALQFMSADRLTFKKRVGHTLYFTFASPNGDPPRTVTYDLNQLK</sequence>
<dbReference type="RefSeq" id="WP_188776898.1">
    <property type="nucleotide sequence ID" value="NZ_BMMB01000008.1"/>
</dbReference>